<keyword evidence="8" id="KW-0288">FMN</keyword>
<comment type="similarity">
    <text evidence="8">Belongs to the MsrQ family.</text>
</comment>
<dbReference type="GO" id="GO:0010181">
    <property type="term" value="F:FMN binding"/>
    <property type="evidence" value="ECO:0007669"/>
    <property type="project" value="UniProtKB-UniRule"/>
</dbReference>
<proteinExistence type="inferred from homology"/>
<dbReference type="InterPro" id="IPR022837">
    <property type="entry name" value="MsrQ-like"/>
</dbReference>
<keyword evidence="3 8" id="KW-0349">Heme</keyword>
<dbReference type="GO" id="GO:0005886">
    <property type="term" value="C:plasma membrane"/>
    <property type="evidence" value="ECO:0007669"/>
    <property type="project" value="UniProtKB-SubCell"/>
</dbReference>
<keyword evidence="8" id="KW-0249">Electron transport</keyword>
<comment type="subcellular location">
    <subcellularLocation>
        <location evidence="8">Cell membrane</location>
        <topology evidence="8">Multi-pass membrane protein</topology>
    </subcellularLocation>
    <subcellularLocation>
        <location evidence="1">Membrane</location>
        <topology evidence="1">Multi-pass membrane protein</topology>
    </subcellularLocation>
</comment>
<dbReference type="HAMAP" id="MF_01207">
    <property type="entry name" value="MsrQ"/>
    <property type="match status" value="1"/>
</dbReference>
<feature type="transmembrane region" description="Helical" evidence="8">
    <location>
        <begin position="114"/>
        <end position="133"/>
    </location>
</feature>
<dbReference type="OrthoDB" id="9788328at2"/>
<keyword evidence="8" id="KW-1003">Cell membrane</keyword>
<comment type="function">
    <text evidence="8">Part of the MsrPQ system that repairs oxidized periplasmic proteins containing methionine sulfoxide residues (Met-O), using respiratory chain electrons. Thus protects these proteins from oxidative-stress damage caused by reactive species of oxygen and chlorine generated by the host defense mechanisms. MsrPQ is essential for the maintenance of envelope integrity under bleach stress, rescuing a wide series of structurally unrelated periplasmic proteins from methionine oxidation. MsrQ provides electrons for reduction to the reductase catalytic subunit MsrP, using the quinone pool of the respiratory chain.</text>
</comment>
<evidence type="ECO:0000256" key="7">
    <source>
        <dbReference type="ARBA" id="ARBA00023136"/>
    </source>
</evidence>
<protein>
    <recommendedName>
        <fullName evidence="8">Protein-methionine-sulfoxide reductase heme-binding subunit MsrQ</fullName>
    </recommendedName>
    <alternativeName>
        <fullName evidence="8">Flavocytochrome MsrQ</fullName>
    </alternativeName>
</protein>
<evidence type="ECO:0000256" key="4">
    <source>
        <dbReference type="ARBA" id="ARBA00022692"/>
    </source>
</evidence>
<evidence type="ECO:0000256" key="6">
    <source>
        <dbReference type="ARBA" id="ARBA00023004"/>
    </source>
</evidence>
<comment type="cofactor">
    <cofactor evidence="8">
        <name>heme b</name>
        <dbReference type="ChEBI" id="CHEBI:60344"/>
    </cofactor>
    <text evidence="8">Binds 1 heme b (iron(II)-protoporphyrin IX) group per subunit.</text>
</comment>
<evidence type="ECO:0000256" key="8">
    <source>
        <dbReference type="HAMAP-Rule" id="MF_01207"/>
    </source>
</evidence>
<feature type="transmembrane region" description="Helical" evidence="8">
    <location>
        <begin position="50"/>
        <end position="67"/>
    </location>
</feature>
<dbReference type="GO" id="GO:0020037">
    <property type="term" value="F:heme binding"/>
    <property type="evidence" value="ECO:0007669"/>
    <property type="project" value="UniProtKB-UniRule"/>
</dbReference>
<keyword evidence="4 8" id="KW-0812">Transmembrane</keyword>
<dbReference type="GO" id="GO:0030091">
    <property type="term" value="P:protein repair"/>
    <property type="evidence" value="ECO:0007669"/>
    <property type="project" value="UniProtKB-UniRule"/>
</dbReference>
<feature type="transmembrane region" description="Helical" evidence="8">
    <location>
        <begin position="145"/>
        <end position="165"/>
    </location>
</feature>
<dbReference type="EMBL" id="CP011797">
    <property type="protein sequence ID" value="ATX75611.1"/>
    <property type="molecule type" value="Genomic_DNA"/>
</dbReference>
<keyword evidence="7 8" id="KW-0472">Membrane</keyword>
<comment type="cofactor">
    <cofactor evidence="8">
        <name>FMN</name>
        <dbReference type="ChEBI" id="CHEBI:58210"/>
    </cofactor>
    <text evidence="8">Binds 1 FMN per subunit.</text>
</comment>
<name>A0A2K8KP02_9GAMM</name>
<evidence type="ECO:0000313" key="11">
    <source>
        <dbReference type="Proteomes" id="UP000229757"/>
    </source>
</evidence>
<dbReference type="AlphaFoldDB" id="A0A2K8KP02"/>
<dbReference type="RefSeq" id="WP_145980212.1">
    <property type="nucleotide sequence ID" value="NZ_CP011797.1"/>
</dbReference>
<dbReference type="KEGG" id="rfo:REIFOR_00436"/>
<evidence type="ECO:0000256" key="1">
    <source>
        <dbReference type="ARBA" id="ARBA00004141"/>
    </source>
</evidence>
<keyword evidence="6 8" id="KW-0408">Iron</keyword>
<dbReference type="Proteomes" id="UP000229757">
    <property type="component" value="Chromosome"/>
</dbReference>
<keyword evidence="8" id="KW-0285">Flavoprotein</keyword>
<comment type="subunit">
    <text evidence="8">Heterodimer of a catalytic subunit (MsrP) and a heme-binding subunit (MsrQ).</text>
</comment>
<evidence type="ECO:0000313" key="10">
    <source>
        <dbReference type="EMBL" id="ATX75611.1"/>
    </source>
</evidence>
<dbReference type="GO" id="GO:0046872">
    <property type="term" value="F:metal ion binding"/>
    <property type="evidence" value="ECO:0007669"/>
    <property type="project" value="UniProtKB-KW"/>
</dbReference>
<sequence>MTLITKRLAWWLIFLAAASPSLVLFSLYLFNPRSLGVDPIEVILKEMGEWALRFLLLSLACSPIRRLGWKSIVRYRRMLGLFAFYYASLHLSTYLLGWIELDWQVFSEDIIKRPFIYLGMISWSLLAILALTSPKAMVRLLKKRWSIIHKLVYLIIALVWVHLWLQSRASAGEAVLYGALALLLLGERVYRKASVYRAKAAR</sequence>
<dbReference type="Pfam" id="PF01794">
    <property type="entry name" value="Ferric_reduct"/>
    <property type="match status" value="1"/>
</dbReference>
<evidence type="ECO:0000256" key="5">
    <source>
        <dbReference type="ARBA" id="ARBA00022989"/>
    </source>
</evidence>
<evidence type="ECO:0000259" key="9">
    <source>
        <dbReference type="Pfam" id="PF01794"/>
    </source>
</evidence>
<feature type="transmembrane region" description="Helical" evidence="8">
    <location>
        <begin position="79"/>
        <end position="99"/>
    </location>
</feature>
<dbReference type="GO" id="GO:0016679">
    <property type="term" value="F:oxidoreductase activity, acting on diphenols and related substances as donors"/>
    <property type="evidence" value="ECO:0007669"/>
    <property type="project" value="TreeGrafter"/>
</dbReference>
<organism evidence="10 11">
    <name type="scientific">Reinekea forsetii</name>
    <dbReference type="NCBI Taxonomy" id="1336806"/>
    <lineage>
        <taxon>Bacteria</taxon>
        <taxon>Pseudomonadati</taxon>
        <taxon>Pseudomonadota</taxon>
        <taxon>Gammaproteobacteria</taxon>
        <taxon>Oceanospirillales</taxon>
        <taxon>Saccharospirillaceae</taxon>
        <taxon>Reinekea</taxon>
    </lineage>
</organism>
<gene>
    <name evidence="10" type="primary">yedZ</name>
    <name evidence="8" type="synonym">msrQ</name>
    <name evidence="10" type="ORF">REIFOR_00436</name>
</gene>
<keyword evidence="11" id="KW-1185">Reference proteome</keyword>
<dbReference type="PANTHER" id="PTHR36964">
    <property type="entry name" value="PROTEIN-METHIONINE-SULFOXIDE REDUCTASE HEME-BINDING SUBUNIT MSRQ"/>
    <property type="match status" value="1"/>
</dbReference>
<keyword evidence="8" id="KW-0479">Metal-binding</keyword>
<feature type="domain" description="Ferric oxidoreductase" evidence="9">
    <location>
        <begin position="48"/>
        <end position="158"/>
    </location>
</feature>
<dbReference type="GO" id="GO:0009055">
    <property type="term" value="F:electron transfer activity"/>
    <property type="evidence" value="ECO:0007669"/>
    <property type="project" value="UniProtKB-UniRule"/>
</dbReference>
<keyword evidence="2 8" id="KW-0813">Transport</keyword>
<evidence type="ECO:0000256" key="2">
    <source>
        <dbReference type="ARBA" id="ARBA00022448"/>
    </source>
</evidence>
<feature type="transmembrane region" description="Helical" evidence="8">
    <location>
        <begin position="171"/>
        <end position="190"/>
    </location>
</feature>
<evidence type="ECO:0000256" key="3">
    <source>
        <dbReference type="ARBA" id="ARBA00022617"/>
    </source>
</evidence>
<dbReference type="PANTHER" id="PTHR36964:SF1">
    <property type="entry name" value="PROTEIN-METHIONINE-SULFOXIDE REDUCTASE HEME-BINDING SUBUNIT MSRQ"/>
    <property type="match status" value="1"/>
</dbReference>
<keyword evidence="5 8" id="KW-1133">Transmembrane helix</keyword>
<accession>A0A2K8KP02</accession>
<dbReference type="InterPro" id="IPR013130">
    <property type="entry name" value="Fe3_Rdtase_TM_dom"/>
</dbReference>
<feature type="transmembrane region" description="Helical" evidence="8">
    <location>
        <begin position="9"/>
        <end position="30"/>
    </location>
</feature>
<reference evidence="10 11" key="1">
    <citation type="journal article" date="2017" name="Environ. Microbiol.">
        <title>Genomic and physiological analyses of 'Reinekea forsetii' reveal a versatile opportunistic lifestyle during spring algae blooms.</title>
        <authorList>
            <person name="Avci B."/>
            <person name="Hahnke R.L."/>
            <person name="Chafee M."/>
            <person name="Fischer T."/>
            <person name="Gruber-Vodicka H."/>
            <person name="Tegetmeyer H.E."/>
            <person name="Harder J."/>
            <person name="Fuchs B.M."/>
            <person name="Amann R.I."/>
            <person name="Teeling H."/>
        </authorList>
    </citation>
    <scope>NUCLEOTIDE SEQUENCE [LARGE SCALE GENOMIC DNA]</scope>
    <source>
        <strain evidence="10 11">Hel1_31_D35</strain>
    </source>
</reference>